<organism evidence="1 2">
    <name type="scientific">Monilinia fructicola</name>
    <name type="common">Brown rot fungus</name>
    <name type="synonym">Ciboria fructicola</name>
    <dbReference type="NCBI Taxonomy" id="38448"/>
    <lineage>
        <taxon>Eukaryota</taxon>
        <taxon>Fungi</taxon>
        <taxon>Dikarya</taxon>
        <taxon>Ascomycota</taxon>
        <taxon>Pezizomycotina</taxon>
        <taxon>Leotiomycetes</taxon>
        <taxon>Helotiales</taxon>
        <taxon>Sclerotiniaceae</taxon>
        <taxon>Monilinia</taxon>
    </lineage>
</organism>
<sequence length="117" mass="12756">MEGIGQERDVRPRLEGLMGRPCGRVMYAFGVASFSDTDDVGMGAYGLDMNDYTFNIRHDRKGASYDVGLPLSTGLCVLAVAVKNTPVKGTSGNRAENFPQSVAVHKRAKSHIYNFLI</sequence>
<protein>
    <submittedName>
        <fullName evidence="1">Uncharacterized protein</fullName>
    </submittedName>
</protein>
<evidence type="ECO:0000313" key="2">
    <source>
        <dbReference type="Proteomes" id="UP000322873"/>
    </source>
</evidence>
<proteinExistence type="predicted"/>
<comment type="caution">
    <text evidence="1">The sequence shown here is derived from an EMBL/GenBank/DDBJ whole genome shotgun (WGS) entry which is preliminary data.</text>
</comment>
<name>A0A5M9K355_MONFR</name>
<dbReference type="EMBL" id="VICG01000003">
    <property type="protein sequence ID" value="KAA8574422.1"/>
    <property type="molecule type" value="Genomic_DNA"/>
</dbReference>
<keyword evidence="2" id="KW-1185">Reference proteome</keyword>
<accession>A0A5M9K355</accession>
<dbReference type="AlphaFoldDB" id="A0A5M9K355"/>
<evidence type="ECO:0000313" key="1">
    <source>
        <dbReference type="EMBL" id="KAA8574422.1"/>
    </source>
</evidence>
<reference evidence="1 2" key="1">
    <citation type="submission" date="2019-06" db="EMBL/GenBank/DDBJ databases">
        <title>Genome Sequence of the Brown Rot Fungal Pathogen Monilinia fructicola.</title>
        <authorList>
            <person name="De Miccolis Angelini R.M."/>
            <person name="Landi L."/>
            <person name="Abate D."/>
            <person name="Pollastro S."/>
            <person name="Romanazzi G."/>
            <person name="Faretra F."/>
        </authorList>
    </citation>
    <scope>NUCLEOTIDE SEQUENCE [LARGE SCALE GENOMIC DNA]</scope>
    <source>
        <strain evidence="1 2">Mfrc123</strain>
    </source>
</reference>
<dbReference type="Proteomes" id="UP000322873">
    <property type="component" value="Unassembled WGS sequence"/>
</dbReference>
<gene>
    <name evidence="1" type="ORF">EYC84_005891</name>
</gene>